<evidence type="ECO:0000256" key="1">
    <source>
        <dbReference type="SAM" id="SignalP"/>
    </source>
</evidence>
<comment type="caution">
    <text evidence="2">The sequence shown here is derived from an EMBL/GenBank/DDBJ whole genome shotgun (WGS) entry which is preliminary data.</text>
</comment>
<dbReference type="RefSeq" id="WP_276649905.1">
    <property type="nucleotide sequence ID" value="NZ_JAAYSM010000396.1"/>
</dbReference>
<dbReference type="EMBL" id="JAAYSM010000396">
    <property type="protein sequence ID" value="NLJ19393.1"/>
    <property type="molecule type" value="Genomic_DNA"/>
</dbReference>
<dbReference type="Gene3D" id="3.40.190.10">
    <property type="entry name" value="Periplasmic binding protein-like II"/>
    <property type="match status" value="1"/>
</dbReference>
<dbReference type="Proteomes" id="UP000541058">
    <property type="component" value="Unassembled WGS sequence"/>
</dbReference>
<reference evidence="2 3" key="1">
    <citation type="journal article" date="2020" name="Biotechnol. Biofuels">
        <title>New insights from the biogas microbiome by comprehensive genome-resolved metagenomics of nearly 1600 species originating from multiple anaerobic digesters.</title>
        <authorList>
            <person name="Campanaro S."/>
            <person name="Treu L."/>
            <person name="Rodriguez-R L.M."/>
            <person name="Kovalovszki A."/>
            <person name="Ziels R.M."/>
            <person name="Maus I."/>
            <person name="Zhu X."/>
            <person name="Kougias P.G."/>
            <person name="Basile A."/>
            <person name="Luo G."/>
            <person name="Schluter A."/>
            <person name="Konstantinidis K.T."/>
            <person name="Angelidaki I."/>
        </authorList>
    </citation>
    <scope>NUCLEOTIDE SEQUENCE [LARGE SCALE GENOMIC DNA]</scope>
    <source>
        <strain evidence="2">AS23ysBPME_34</strain>
    </source>
</reference>
<dbReference type="PANTHER" id="PTHR43649:SF12">
    <property type="entry name" value="DIACETYLCHITOBIOSE BINDING PROTEIN DASA"/>
    <property type="match status" value="1"/>
</dbReference>
<dbReference type="InterPro" id="IPR006059">
    <property type="entry name" value="SBP"/>
</dbReference>
<sequence>MKKIILVMSAFLMTVLLAGCGEDENTIQFWTPLTGEDGAYMDQLVEEYNDTDPEFPVSHVITSDLYTQIYTVLQSGSGIPDLTLIHADRVPGFVDNGLLESMDTVMSLQSELTEENYLPEAWTAGIVDGTQYTIPLDIHGSSMYYNIDLMEEYGVSHWLDDDVVTFDEMLELEGKLKEDQYVVNDALLGWVALAQLQNYGGDIKDESGNPTLNTPEMRSVLEDLRRLNDAGLMTPYGEDGYLMFQSGNVLFSTDGTWSRLAHAQVEGLNFGITNVYSHSSDVFHNRASSHLFAMLNSSERTDEKEAGIADFLEFIRANSLKWAEAGQIVASREIVESDEYSDFMQSFYTKDEKQEESLYIYNYVHYPYVAEAVDNYIADVTHGEMEIDEALEEMQRFVEDRVAEGDSELKDAADAVE</sequence>
<accession>A0A7X8H142</accession>
<dbReference type="PANTHER" id="PTHR43649">
    <property type="entry name" value="ARABINOSE-BINDING PROTEIN-RELATED"/>
    <property type="match status" value="1"/>
</dbReference>
<dbReference type="Pfam" id="PF13416">
    <property type="entry name" value="SBP_bac_8"/>
    <property type="match status" value="1"/>
</dbReference>
<feature type="signal peptide" evidence="1">
    <location>
        <begin position="1"/>
        <end position="18"/>
    </location>
</feature>
<gene>
    <name evidence="2" type="ORF">GX355_11110</name>
</gene>
<dbReference type="AlphaFoldDB" id="A0A7X8H142"/>
<name>A0A7X8H142_9LACT</name>
<dbReference type="SUPFAM" id="SSF53850">
    <property type="entry name" value="Periplasmic binding protein-like II"/>
    <property type="match status" value="1"/>
</dbReference>
<feature type="chain" id="PRO_5039040206" evidence="1">
    <location>
        <begin position="19"/>
        <end position="417"/>
    </location>
</feature>
<dbReference type="InterPro" id="IPR050490">
    <property type="entry name" value="Bact_solute-bd_prot1"/>
</dbReference>
<dbReference type="PROSITE" id="PS51257">
    <property type="entry name" value="PROKAR_LIPOPROTEIN"/>
    <property type="match status" value="1"/>
</dbReference>
<organism evidence="2 3">
    <name type="scientific">Globicatella sulfidifaciens</name>
    <dbReference type="NCBI Taxonomy" id="136093"/>
    <lineage>
        <taxon>Bacteria</taxon>
        <taxon>Bacillati</taxon>
        <taxon>Bacillota</taxon>
        <taxon>Bacilli</taxon>
        <taxon>Lactobacillales</taxon>
        <taxon>Aerococcaceae</taxon>
        <taxon>Globicatella</taxon>
    </lineage>
</organism>
<keyword evidence="1" id="KW-0732">Signal</keyword>
<evidence type="ECO:0000313" key="3">
    <source>
        <dbReference type="Proteomes" id="UP000541058"/>
    </source>
</evidence>
<protein>
    <submittedName>
        <fullName evidence="2">Extracellular solute-binding protein</fullName>
    </submittedName>
</protein>
<evidence type="ECO:0000313" key="2">
    <source>
        <dbReference type="EMBL" id="NLJ19393.1"/>
    </source>
</evidence>
<proteinExistence type="predicted"/>